<dbReference type="Pfam" id="PF01878">
    <property type="entry name" value="EVE"/>
    <property type="match status" value="1"/>
</dbReference>
<feature type="domain" description="EVE" evidence="1">
    <location>
        <begin position="11"/>
        <end position="133"/>
    </location>
</feature>
<dbReference type="InterPro" id="IPR015947">
    <property type="entry name" value="PUA-like_sf"/>
</dbReference>
<keyword evidence="3" id="KW-1185">Reference proteome</keyword>
<name>A0ABS1W492_9ACTN</name>
<dbReference type="Proteomes" id="UP000598996">
    <property type="component" value="Unassembled WGS sequence"/>
</dbReference>
<dbReference type="InterPro" id="IPR002740">
    <property type="entry name" value="EVE_domain"/>
</dbReference>
<sequence>MTAPERFWVSAVSLDHVEAAAAGGFTQADHGANTRLRRLRPGDRIVFYSPRTTMLGGDPVRRFTALATVTGAEPYQAPSGHWRLACEFEPAAAIEVKPLAGELSFISDPAHWGLPFRRGLFTIPEDDFRFIASRMRTG</sequence>
<dbReference type="Gene3D" id="3.10.590.10">
    <property type="entry name" value="ph1033 like domains"/>
    <property type="match status" value="1"/>
</dbReference>
<evidence type="ECO:0000259" key="1">
    <source>
        <dbReference type="Pfam" id="PF01878"/>
    </source>
</evidence>
<dbReference type="EMBL" id="JAENHO010000020">
    <property type="protein sequence ID" value="MBL7261557.1"/>
    <property type="molecule type" value="Genomic_DNA"/>
</dbReference>
<dbReference type="SUPFAM" id="SSF88697">
    <property type="entry name" value="PUA domain-like"/>
    <property type="match status" value="1"/>
</dbReference>
<evidence type="ECO:0000313" key="2">
    <source>
        <dbReference type="EMBL" id="MBL7261557.1"/>
    </source>
</evidence>
<reference evidence="2 3" key="1">
    <citation type="submission" date="2021-01" db="EMBL/GenBank/DDBJ databases">
        <title>Actinoplanes sp. nov. LDG1-01 isolated from lichen.</title>
        <authorList>
            <person name="Saeng-In P."/>
            <person name="Phongsopitanun W."/>
            <person name="Kanchanasin P."/>
            <person name="Yuki M."/>
            <person name="Kudo T."/>
            <person name="Ohkuma M."/>
            <person name="Tanasupawat S."/>
        </authorList>
    </citation>
    <scope>NUCLEOTIDE SEQUENCE [LARGE SCALE GENOMIC DNA]</scope>
    <source>
        <strain evidence="2 3">LDG1-01</strain>
    </source>
</reference>
<comment type="caution">
    <text evidence="2">The sequence shown here is derived from an EMBL/GenBank/DDBJ whole genome shotgun (WGS) entry which is preliminary data.</text>
</comment>
<organism evidence="2 3">
    <name type="scientific">Paractinoplanes lichenicola</name>
    <dbReference type="NCBI Taxonomy" id="2802976"/>
    <lineage>
        <taxon>Bacteria</taxon>
        <taxon>Bacillati</taxon>
        <taxon>Actinomycetota</taxon>
        <taxon>Actinomycetes</taxon>
        <taxon>Micromonosporales</taxon>
        <taxon>Micromonosporaceae</taxon>
        <taxon>Paractinoplanes</taxon>
    </lineage>
</organism>
<dbReference type="CDD" id="cd21132">
    <property type="entry name" value="EVE-like"/>
    <property type="match status" value="1"/>
</dbReference>
<protein>
    <submittedName>
        <fullName evidence="2">EVE domain-containing protein</fullName>
    </submittedName>
</protein>
<proteinExistence type="predicted"/>
<accession>A0ABS1W492</accession>
<gene>
    <name evidence="2" type="ORF">JKJ07_45475</name>
</gene>
<dbReference type="RefSeq" id="WP_202998319.1">
    <property type="nucleotide sequence ID" value="NZ_JAENHO010000020.1"/>
</dbReference>
<evidence type="ECO:0000313" key="3">
    <source>
        <dbReference type="Proteomes" id="UP000598996"/>
    </source>
</evidence>